<sequence length="74" mass="7892">MMQGLSDKYLELQAYSDSSFSCSCIDSMLFGISYSSSGVDAVSIDATKCLSIVAGALLSIYLECALSIDAEIWC</sequence>
<dbReference type="EMBL" id="QGKX02000004">
    <property type="protein sequence ID" value="KAF3604581.1"/>
    <property type="molecule type" value="Genomic_DNA"/>
</dbReference>
<protein>
    <submittedName>
        <fullName evidence="1">Uncharacterized protein</fullName>
    </submittedName>
</protein>
<accession>A0A8S9SS08</accession>
<dbReference type="Proteomes" id="UP000712600">
    <property type="component" value="Unassembled WGS sequence"/>
</dbReference>
<evidence type="ECO:0000313" key="1">
    <source>
        <dbReference type="EMBL" id="KAF3604581.1"/>
    </source>
</evidence>
<dbReference type="AlphaFoldDB" id="A0A8S9SS08"/>
<proteinExistence type="predicted"/>
<evidence type="ECO:0000313" key="2">
    <source>
        <dbReference type="Proteomes" id="UP000712600"/>
    </source>
</evidence>
<reference evidence="1" key="1">
    <citation type="submission" date="2019-12" db="EMBL/GenBank/DDBJ databases">
        <title>Genome sequencing and annotation of Brassica cretica.</title>
        <authorList>
            <person name="Studholme D.J."/>
            <person name="Sarris P."/>
        </authorList>
    </citation>
    <scope>NUCLEOTIDE SEQUENCE</scope>
    <source>
        <strain evidence="1">PFS-109/04</strain>
        <tissue evidence="1">Leaf</tissue>
    </source>
</reference>
<organism evidence="1 2">
    <name type="scientific">Brassica cretica</name>
    <name type="common">Mustard</name>
    <dbReference type="NCBI Taxonomy" id="69181"/>
    <lineage>
        <taxon>Eukaryota</taxon>
        <taxon>Viridiplantae</taxon>
        <taxon>Streptophyta</taxon>
        <taxon>Embryophyta</taxon>
        <taxon>Tracheophyta</taxon>
        <taxon>Spermatophyta</taxon>
        <taxon>Magnoliopsida</taxon>
        <taxon>eudicotyledons</taxon>
        <taxon>Gunneridae</taxon>
        <taxon>Pentapetalae</taxon>
        <taxon>rosids</taxon>
        <taxon>malvids</taxon>
        <taxon>Brassicales</taxon>
        <taxon>Brassicaceae</taxon>
        <taxon>Brassiceae</taxon>
        <taxon>Brassica</taxon>
    </lineage>
</organism>
<comment type="caution">
    <text evidence="1">The sequence shown here is derived from an EMBL/GenBank/DDBJ whole genome shotgun (WGS) entry which is preliminary data.</text>
</comment>
<name>A0A8S9SS08_BRACR</name>
<gene>
    <name evidence="1" type="ORF">F2Q69_00036508</name>
</gene>